<name>A0A7R8XE37_9CRUS</name>
<feature type="compositionally biased region" description="Basic and acidic residues" evidence="2">
    <location>
        <begin position="287"/>
        <end position="301"/>
    </location>
</feature>
<organism evidence="4">
    <name type="scientific">Darwinula stevensoni</name>
    <dbReference type="NCBI Taxonomy" id="69355"/>
    <lineage>
        <taxon>Eukaryota</taxon>
        <taxon>Metazoa</taxon>
        <taxon>Ecdysozoa</taxon>
        <taxon>Arthropoda</taxon>
        <taxon>Crustacea</taxon>
        <taxon>Oligostraca</taxon>
        <taxon>Ostracoda</taxon>
        <taxon>Podocopa</taxon>
        <taxon>Podocopida</taxon>
        <taxon>Darwinulocopina</taxon>
        <taxon>Darwinuloidea</taxon>
        <taxon>Darwinulidae</taxon>
        <taxon>Darwinula</taxon>
    </lineage>
</organism>
<evidence type="ECO:0000259" key="3">
    <source>
        <dbReference type="PROSITE" id="PS50020"/>
    </source>
</evidence>
<feature type="non-terminal residue" evidence="4">
    <location>
        <position position="727"/>
    </location>
</feature>
<feature type="compositionally biased region" description="Basic and acidic residues" evidence="2">
    <location>
        <begin position="667"/>
        <end position="681"/>
    </location>
</feature>
<dbReference type="PANTHER" id="PTHR10316:SF40">
    <property type="entry name" value="LD27118P"/>
    <property type="match status" value="1"/>
</dbReference>
<dbReference type="Gene3D" id="1.10.533.10">
    <property type="entry name" value="Death Domain, Fas"/>
    <property type="match status" value="1"/>
</dbReference>
<dbReference type="PROSITE" id="PS01159">
    <property type="entry name" value="WW_DOMAIN_1"/>
    <property type="match status" value="1"/>
</dbReference>
<proteinExistence type="predicted"/>
<dbReference type="SUPFAM" id="SSF51045">
    <property type="entry name" value="WW domain"/>
    <property type="match status" value="2"/>
</dbReference>
<feature type="compositionally biased region" description="Polar residues" evidence="2">
    <location>
        <begin position="269"/>
        <end position="286"/>
    </location>
</feature>
<dbReference type="InterPro" id="IPR036020">
    <property type="entry name" value="WW_dom_sf"/>
</dbReference>
<feature type="region of interest" description="Disordered" evidence="2">
    <location>
        <begin position="182"/>
        <end position="343"/>
    </location>
</feature>
<dbReference type="InterPro" id="IPR011029">
    <property type="entry name" value="DEATH-like_dom_sf"/>
</dbReference>
<evidence type="ECO:0000256" key="2">
    <source>
        <dbReference type="SAM" id="MobiDB-lite"/>
    </source>
</evidence>
<dbReference type="EMBL" id="LR901448">
    <property type="protein sequence ID" value="CAD7248635.1"/>
    <property type="molecule type" value="Genomic_DNA"/>
</dbReference>
<dbReference type="AlphaFoldDB" id="A0A7R8XE37"/>
<dbReference type="PROSITE" id="PS50020">
    <property type="entry name" value="WW_DOMAIN_2"/>
    <property type="match status" value="2"/>
</dbReference>
<dbReference type="FunFam" id="2.20.70.10:FF:000001">
    <property type="entry name" value="Membrane-associated guanylate kinase, WW and PDZ domain-containing protein 1"/>
    <property type="match status" value="1"/>
</dbReference>
<dbReference type="InterPro" id="IPR001202">
    <property type="entry name" value="WW_dom"/>
</dbReference>
<dbReference type="SMART" id="SM00456">
    <property type="entry name" value="WW"/>
    <property type="match status" value="2"/>
</dbReference>
<evidence type="ECO:0000256" key="1">
    <source>
        <dbReference type="ARBA" id="ARBA00022737"/>
    </source>
</evidence>
<feature type="non-terminal residue" evidence="4">
    <location>
        <position position="1"/>
    </location>
</feature>
<dbReference type="Gene3D" id="2.20.70.10">
    <property type="match status" value="2"/>
</dbReference>
<dbReference type="OrthoDB" id="66881at2759"/>
<feature type="domain" description="WW" evidence="3">
    <location>
        <begin position="401"/>
        <end position="434"/>
    </location>
</feature>
<feature type="compositionally biased region" description="Polar residues" evidence="2">
    <location>
        <begin position="683"/>
        <end position="694"/>
    </location>
</feature>
<dbReference type="GO" id="GO:0005737">
    <property type="term" value="C:cytoplasm"/>
    <property type="evidence" value="ECO:0007669"/>
    <property type="project" value="TreeGrafter"/>
</dbReference>
<protein>
    <recommendedName>
        <fullName evidence="3">WW domain-containing protein</fullName>
    </recommendedName>
</protein>
<reference evidence="4" key="1">
    <citation type="submission" date="2020-11" db="EMBL/GenBank/DDBJ databases">
        <authorList>
            <person name="Tran Van P."/>
        </authorList>
    </citation>
    <scope>NUCLEOTIDE SEQUENCE</scope>
</reference>
<dbReference type="GO" id="GO:0007165">
    <property type="term" value="P:signal transduction"/>
    <property type="evidence" value="ECO:0007669"/>
    <property type="project" value="TreeGrafter"/>
</dbReference>
<feature type="compositionally biased region" description="Basic and acidic residues" evidence="2">
    <location>
        <begin position="182"/>
        <end position="196"/>
    </location>
</feature>
<dbReference type="EMBL" id="CAJPEV010001931">
    <property type="protein sequence ID" value="CAG0894940.1"/>
    <property type="molecule type" value="Genomic_DNA"/>
</dbReference>
<accession>A0A7R8XE37</accession>
<dbReference type="Proteomes" id="UP000677054">
    <property type="component" value="Unassembled WGS sequence"/>
</dbReference>
<dbReference type="CDD" id="cd00201">
    <property type="entry name" value="WW"/>
    <property type="match status" value="2"/>
</dbReference>
<dbReference type="PANTHER" id="PTHR10316">
    <property type="entry name" value="MEMBRANE ASSOCIATED GUANYLATE KINASE-RELATED"/>
    <property type="match status" value="1"/>
</dbReference>
<sequence length="727" mass="82136">CNGAVPEATDENDILQELKENGIEWDEEYPPVPLRANNGTQGVMEALSIYLTGSLMHLPVLKRVIVLIRKKPNEELQKKECSYTFLHKPDCKMQKNGDEKWRGILLFAQNSLENILPVVPCGELPLTQSLAQALMERATVVPSPAFWIFSIQPCQDSTNCPASAFDLQKMFHEELKKAMGLHQEDTNVSPERRNDDTPQSAPGRIPPGHSLRTPKPAADGPLILPGQPKSSEEGDSSGQPDVVLPGAHPSSEAKRRRNRSNVEAMAAKSTETLSQGDPGSSSTSDASKSHENGENGTGKEDGEGDGTVGGGQPYEAGEMPSQMQQQQQSEYSDGHQRSLTPELGPLPAAWEKAFTEQGEPYFINYVMNRVKYCSHDTGTSSWLDPRLERVKKKKLEECDDNELPFGWERIDDPYYGTYYIDHVNRRTQYENPVIQAKQAVSSGSIKDSLGNDSQSHTSAFAWHLKKHYIQELSTAPTTADRWRSEWERASPKNSYLITNPEDHITGFNLPRHLWVNINAAIQPVALTDYKRGLRDNPHFCCGAVENPAHLLGCCAVREGLPGGLTKLHKRMLSWDRIRWNMPKLRDVFNLDPVELRRALSDKNVITFMEDRHIRMNPYLHEQYAELFNILFKKNPEEWIPKFYEALEDMGRKDIRNFLQEELKKEMGLHQEDTNDSPERRNGATPQSAPDSGNSMKHIFSFRRLPFLLAEKMYLEKRLTQEPGTDAP</sequence>
<evidence type="ECO:0000313" key="5">
    <source>
        <dbReference type="Proteomes" id="UP000677054"/>
    </source>
</evidence>
<keyword evidence="1" id="KW-0677">Repeat</keyword>
<dbReference type="CDD" id="cd01671">
    <property type="entry name" value="CARD"/>
    <property type="match status" value="1"/>
</dbReference>
<keyword evidence="5" id="KW-1185">Reference proteome</keyword>
<evidence type="ECO:0000313" key="4">
    <source>
        <dbReference type="EMBL" id="CAD7248635.1"/>
    </source>
</evidence>
<feature type="region of interest" description="Disordered" evidence="2">
    <location>
        <begin position="667"/>
        <end position="695"/>
    </location>
</feature>
<gene>
    <name evidence="4" type="ORF">DSTB1V02_LOCUS8446</name>
</gene>
<feature type="domain" description="WW" evidence="3">
    <location>
        <begin position="344"/>
        <end position="387"/>
    </location>
</feature>